<dbReference type="EMBL" id="JBHFQA010000023">
    <property type="protein sequence ID" value="KAL2078219.1"/>
    <property type="molecule type" value="Genomic_DNA"/>
</dbReference>
<evidence type="ECO:0000313" key="10">
    <source>
        <dbReference type="EMBL" id="KAL2078219.1"/>
    </source>
</evidence>
<reference evidence="10 11" key="1">
    <citation type="submission" date="2024-09" db="EMBL/GenBank/DDBJ databases">
        <title>A chromosome-level genome assembly of Gray's grenadier anchovy, Coilia grayii.</title>
        <authorList>
            <person name="Fu Z."/>
        </authorList>
    </citation>
    <scope>NUCLEOTIDE SEQUENCE [LARGE SCALE GENOMIC DNA]</scope>
    <source>
        <strain evidence="10">G4</strain>
        <tissue evidence="10">Muscle</tissue>
    </source>
</reference>
<comment type="subcellular location">
    <subcellularLocation>
        <location evidence="1 5">Nucleus</location>
        <location evidence="1 5">Nucleolus</location>
    </subcellularLocation>
</comment>
<dbReference type="GO" id="GO:0005730">
    <property type="term" value="C:nucleolus"/>
    <property type="evidence" value="ECO:0007669"/>
    <property type="project" value="UniProtKB-SubCell"/>
</dbReference>
<accession>A0ABD1IU97</accession>
<keyword evidence="4" id="KW-0539">Nucleus</keyword>
<sequence length="710" mass="80938">MMEEDDMEEIRAMAQRASFITRDLSSCAPVHAKKRKGEQVAAYEKTPRKMKKKEEEKELIHLLPIKDKSRLIPQSMEKPVQPKEVDNDSEPEEETETVEEVEAGPSLSAEEQLELRAQKLQERKERIAHLGSAILADPHTNIKKVKEMRAMLMETDPSVAVTVRKLVMVSLMEVFKDIVPSYRIRPLTEAEKAAKVKKETKQLREFEEGLVSQYKFYLENLEQVVKDWKQRKLKASEAVSLDCYAGLAEVAVRCMCELMVALPHFNFHNNIIVMVVPHMNDPARKVSEMCCDAVKKLLKQDKLGDASLALVKVVSGIVKSRNYHVKPEMLRTLLCLRIKEVEVKKDTEALKPKQKFMSYQEKKKNLSRMQRKWKKAEEKLQKELMEAEASESKDKKLKLHTETLNIVFLIYFRILKKAQKSVLLPAVLEGLAKFAHLINLEFFDDLLAVLHNLIVCGDLSNRESLHCIQTAFHILSGQGDVLNIDPLKFYTHLYKILLTLSAARFTEEAGIVLQCLDVMLTKRRKQVTLLRAQAFLKRLSTISLHTMPDAAVGILAANRTIMHAFPKSDIMLDNEMQGSGVYLPELDEPEYCNPQNTSLWELHSLKRHYHPVVRKFAAHLMRGAPSEGGGSLSVELSRRLPVELFEDYSVKDMTFNPPVGAPPSKKKDHFTIGHAFLDSELKTQIDQVLATESDLTSLNFAEHRSSSEPV</sequence>
<evidence type="ECO:0000256" key="6">
    <source>
        <dbReference type="SAM" id="Coils"/>
    </source>
</evidence>
<protein>
    <recommendedName>
        <fullName evidence="5">Nucleolar complex protein 3 homolog</fullName>
        <shortName evidence="5">NOC3 protein homolog</shortName>
    </recommendedName>
</protein>
<dbReference type="InterPro" id="IPR011501">
    <property type="entry name" value="Noc3_N"/>
</dbReference>
<proteinExistence type="inferred from homology"/>
<comment type="similarity">
    <text evidence="2 5">Belongs to the CBF/MAK21 family.</text>
</comment>
<comment type="caution">
    <text evidence="10">The sequence shown here is derived from an EMBL/GenBank/DDBJ whole genome shotgun (WGS) entry which is preliminary data.</text>
</comment>
<feature type="region of interest" description="Disordered" evidence="7">
    <location>
        <begin position="30"/>
        <end position="111"/>
    </location>
</feature>
<evidence type="ECO:0000256" key="3">
    <source>
        <dbReference type="ARBA" id="ARBA00023054"/>
    </source>
</evidence>
<evidence type="ECO:0000256" key="1">
    <source>
        <dbReference type="ARBA" id="ARBA00004604"/>
    </source>
</evidence>
<dbReference type="PANTHER" id="PTHR14428:SF5">
    <property type="entry name" value="NUCLEOLAR COMPLEX PROTEIN 3 HOMOLOG"/>
    <property type="match status" value="1"/>
</dbReference>
<feature type="compositionally biased region" description="Basic and acidic residues" evidence="7">
    <location>
        <begin position="52"/>
        <end position="70"/>
    </location>
</feature>
<keyword evidence="3 6" id="KW-0175">Coiled coil</keyword>
<name>A0ABD1IU97_9TELE</name>
<dbReference type="InterPro" id="IPR016024">
    <property type="entry name" value="ARM-type_fold"/>
</dbReference>
<feature type="domain" description="Nucleolar complex-associated protein 3 N-terminal" evidence="9">
    <location>
        <begin position="123"/>
        <end position="217"/>
    </location>
</feature>
<dbReference type="AlphaFoldDB" id="A0ABD1IU97"/>
<dbReference type="InterPro" id="IPR016903">
    <property type="entry name" value="Nucleolar_cplx-assoc_3"/>
</dbReference>
<evidence type="ECO:0000256" key="4">
    <source>
        <dbReference type="ARBA" id="ARBA00023242"/>
    </source>
</evidence>
<gene>
    <name evidence="10" type="ORF">ACEWY4_025904</name>
</gene>
<dbReference type="Pfam" id="PF03914">
    <property type="entry name" value="CBF"/>
    <property type="match status" value="1"/>
</dbReference>
<evidence type="ECO:0000256" key="5">
    <source>
        <dbReference type="PIRNR" id="PIRNR028977"/>
    </source>
</evidence>
<evidence type="ECO:0000259" key="9">
    <source>
        <dbReference type="Pfam" id="PF07540"/>
    </source>
</evidence>
<feature type="domain" description="CCAAT-binding factor" evidence="8">
    <location>
        <begin position="464"/>
        <end position="617"/>
    </location>
</feature>
<evidence type="ECO:0000259" key="8">
    <source>
        <dbReference type="Pfam" id="PF03914"/>
    </source>
</evidence>
<evidence type="ECO:0000313" key="11">
    <source>
        <dbReference type="Proteomes" id="UP001591681"/>
    </source>
</evidence>
<dbReference type="Pfam" id="PF07540">
    <property type="entry name" value="NOC3p"/>
    <property type="match status" value="1"/>
</dbReference>
<evidence type="ECO:0000256" key="7">
    <source>
        <dbReference type="SAM" id="MobiDB-lite"/>
    </source>
</evidence>
<dbReference type="Proteomes" id="UP001591681">
    <property type="component" value="Unassembled WGS sequence"/>
</dbReference>
<dbReference type="InterPro" id="IPR005612">
    <property type="entry name" value="CCAAT-binding_factor"/>
</dbReference>
<feature type="coiled-coil region" evidence="6">
    <location>
        <begin position="359"/>
        <end position="395"/>
    </location>
</feature>
<evidence type="ECO:0000256" key="2">
    <source>
        <dbReference type="ARBA" id="ARBA00007797"/>
    </source>
</evidence>
<organism evidence="10 11">
    <name type="scientific">Coilia grayii</name>
    <name type="common">Gray's grenadier anchovy</name>
    <dbReference type="NCBI Taxonomy" id="363190"/>
    <lineage>
        <taxon>Eukaryota</taxon>
        <taxon>Metazoa</taxon>
        <taxon>Chordata</taxon>
        <taxon>Craniata</taxon>
        <taxon>Vertebrata</taxon>
        <taxon>Euteleostomi</taxon>
        <taxon>Actinopterygii</taxon>
        <taxon>Neopterygii</taxon>
        <taxon>Teleostei</taxon>
        <taxon>Clupei</taxon>
        <taxon>Clupeiformes</taxon>
        <taxon>Clupeoidei</taxon>
        <taxon>Engraulidae</taxon>
        <taxon>Coilinae</taxon>
        <taxon>Coilia</taxon>
    </lineage>
</organism>
<dbReference type="PANTHER" id="PTHR14428">
    <property type="entry name" value="NUCLEOLAR COMPLEX PROTEIN 3"/>
    <property type="match status" value="1"/>
</dbReference>
<dbReference type="SUPFAM" id="SSF48371">
    <property type="entry name" value="ARM repeat"/>
    <property type="match status" value="1"/>
</dbReference>
<feature type="compositionally biased region" description="Acidic residues" evidence="7">
    <location>
        <begin position="87"/>
        <end position="102"/>
    </location>
</feature>
<keyword evidence="11" id="KW-1185">Reference proteome</keyword>
<dbReference type="PIRSF" id="PIRSF028977">
    <property type="entry name" value="Nucleolar_complex_p3"/>
    <property type="match status" value="1"/>
</dbReference>